<gene>
    <name evidence="1" type="ORF">NCTC13532_02622</name>
</gene>
<protein>
    <submittedName>
        <fullName evidence="1">Uncharacterized protein</fullName>
    </submittedName>
</protein>
<proteinExistence type="predicted"/>
<organism evidence="1 2">
    <name type="scientific">Chryseobacterium indoltheticum</name>
    <dbReference type="NCBI Taxonomy" id="254"/>
    <lineage>
        <taxon>Bacteria</taxon>
        <taxon>Pseudomonadati</taxon>
        <taxon>Bacteroidota</taxon>
        <taxon>Flavobacteriia</taxon>
        <taxon>Flavobacteriales</taxon>
        <taxon>Weeksellaceae</taxon>
        <taxon>Chryseobacterium group</taxon>
        <taxon>Chryseobacterium</taxon>
    </lineage>
</organism>
<sequence>MIKVKDPIPGDPKHTKIITYDVQLNEFGGIKKITCRDLVFFAFSYFLYPVQKKVQKININK</sequence>
<name>A0A381FKG8_9FLAO</name>
<evidence type="ECO:0000313" key="1">
    <source>
        <dbReference type="EMBL" id="SUX47061.1"/>
    </source>
</evidence>
<accession>A0A381FKG8</accession>
<dbReference type="Proteomes" id="UP000254282">
    <property type="component" value="Unassembled WGS sequence"/>
</dbReference>
<dbReference type="EMBL" id="UFVR01000004">
    <property type="protein sequence ID" value="SUX47061.1"/>
    <property type="molecule type" value="Genomic_DNA"/>
</dbReference>
<evidence type="ECO:0000313" key="2">
    <source>
        <dbReference type="Proteomes" id="UP000254282"/>
    </source>
</evidence>
<dbReference type="AlphaFoldDB" id="A0A381FKG8"/>
<reference evidence="1 2" key="1">
    <citation type="submission" date="2018-06" db="EMBL/GenBank/DDBJ databases">
        <authorList>
            <consortium name="Pathogen Informatics"/>
            <person name="Doyle S."/>
        </authorList>
    </citation>
    <scope>NUCLEOTIDE SEQUENCE [LARGE SCALE GENOMIC DNA]</scope>
    <source>
        <strain evidence="1 2">NCTC13532</strain>
    </source>
</reference>